<evidence type="ECO:0000256" key="1">
    <source>
        <dbReference type="SAM" id="Phobius"/>
    </source>
</evidence>
<sequence>MVYAHEAIVFAVSALNPPVQAPLPKLTPFPQAEGLNDFTVLELRPEMTWISTGQSWFKNCAVVVVVVVAVIAVVEVVVVVVVVVVAAVVVLVIAAVVVAVVVILVVVVVVVVVVAHVVKLIEVSLFIFITYIIITT</sequence>
<organism evidence="2 3">
    <name type="scientific">Elysia marginata</name>
    <dbReference type="NCBI Taxonomy" id="1093978"/>
    <lineage>
        <taxon>Eukaryota</taxon>
        <taxon>Metazoa</taxon>
        <taxon>Spiralia</taxon>
        <taxon>Lophotrochozoa</taxon>
        <taxon>Mollusca</taxon>
        <taxon>Gastropoda</taxon>
        <taxon>Heterobranchia</taxon>
        <taxon>Euthyneura</taxon>
        <taxon>Panpulmonata</taxon>
        <taxon>Sacoglossa</taxon>
        <taxon>Placobranchoidea</taxon>
        <taxon>Plakobranchidae</taxon>
        <taxon>Elysia</taxon>
    </lineage>
</organism>
<gene>
    <name evidence="2" type="ORF">ElyMa_004772800</name>
</gene>
<feature type="transmembrane region" description="Helical" evidence="1">
    <location>
        <begin position="80"/>
        <end position="110"/>
    </location>
</feature>
<evidence type="ECO:0000313" key="2">
    <source>
        <dbReference type="EMBL" id="GFS09035.1"/>
    </source>
</evidence>
<keyword evidence="1" id="KW-0472">Membrane</keyword>
<feature type="transmembrane region" description="Helical" evidence="1">
    <location>
        <begin position="117"/>
        <end position="134"/>
    </location>
</feature>
<protein>
    <recommendedName>
        <fullName evidence="4">ABC transmembrane type-1 domain-containing protein</fullName>
    </recommendedName>
</protein>
<accession>A0AAV4IHR6</accession>
<evidence type="ECO:0008006" key="4">
    <source>
        <dbReference type="Google" id="ProtNLM"/>
    </source>
</evidence>
<proteinExistence type="predicted"/>
<evidence type="ECO:0000313" key="3">
    <source>
        <dbReference type="Proteomes" id="UP000762676"/>
    </source>
</evidence>
<dbReference type="EMBL" id="BMAT01009571">
    <property type="protein sequence ID" value="GFS09035.1"/>
    <property type="molecule type" value="Genomic_DNA"/>
</dbReference>
<keyword evidence="1" id="KW-0812">Transmembrane</keyword>
<reference evidence="2 3" key="1">
    <citation type="journal article" date="2021" name="Elife">
        <title>Chloroplast acquisition without the gene transfer in kleptoplastic sea slugs, Plakobranchus ocellatus.</title>
        <authorList>
            <person name="Maeda T."/>
            <person name="Takahashi S."/>
            <person name="Yoshida T."/>
            <person name="Shimamura S."/>
            <person name="Takaki Y."/>
            <person name="Nagai Y."/>
            <person name="Toyoda A."/>
            <person name="Suzuki Y."/>
            <person name="Arimoto A."/>
            <person name="Ishii H."/>
            <person name="Satoh N."/>
            <person name="Nishiyama T."/>
            <person name="Hasebe M."/>
            <person name="Maruyama T."/>
            <person name="Minagawa J."/>
            <person name="Obokata J."/>
            <person name="Shigenobu S."/>
        </authorList>
    </citation>
    <scope>NUCLEOTIDE SEQUENCE [LARGE SCALE GENOMIC DNA]</scope>
</reference>
<dbReference type="AlphaFoldDB" id="A0AAV4IHR6"/>
<keyword evidence="3" id="KW-1185">Reference proteome</keyword>
<name>A0AAV4IHR6_9GAST</name>
<feature type="transmembrane region" description="Helical" evidence="1">
    <location>
        <begin position="56"/>
        <end position="74"/>
    </location>
</feature>
<comment type="caution">
    <text evidence="2">The sequence shown here is derived from an EMBL/GenBank/DDBJ whole genome shotgun (WGS) entry which is preliminary data.</text>
</comment>
<keyword evidence="1" id="KW-1133">Transmembrane helix</keyword>
<dbReference type="Proteomes" id="UP000762676">
    <property type="component" value="Unassembled WGS sequence"/>
</dbReference>